<comment type="caution">
    <text evidence="1">The sequence shown here is derived from an EMBL/GenBank/DDBJ whole genome shotgun (WGS) entry which is preliminary data.</text>
</comment>
<accession>A0A3N5BKN6</accession>
<dbReference type="PANTHER" id="PTHR10000:SF25">
    <property type="entry name" value="PHOSPHATASE YKRA-RELATED"/>
    <property type="match status" value="1"/>
</dbReference>
<dbReference type="GO" id="GO:0000287">
    <property type="term" value="F:magnesium ion binding"/>
    <property type="evidence" value="ECO:0007669"/>
    <property type="project" value="TreeGrafter"/>
</dbReference>
<dbReference type="SUPFAM" id="SSF56784">
    <property type="entry name" value="HAD-like"/>
    <property type="match status" value="1"/>
</dbReference>
<dbReference type="InterPro" id="IPR000150">
    <property type="entry name" value="Cof"/>
</dbReference>
<evidence type="ECO:0008006" key="3">
    <source>
        <dbReference type="Google" id="ProtNLM"/>
    </source>
</evidence>
<dbReference type="Gene3D" id="3.30.1240.10">
    <property type="match status" value="1"/>
</dbReference>
<protein>
    <recommendedName>
        <fullName evidence="3">Cof subfamily protein (Haloacid dehalogenase superfamily)/HAD superfamily hydrolase (TIGR01484 family)</fullName>
    </recommendedName>
</protein>
<dbReference type="InterPro" id="IPR023214">
    <property type="entry name" value="HAD_sf"/>
</dbReference>
<dbReference type="SFLD" id="SFLDG01140">
    <property type="entry name" value="C2.B:_Phosphomannomutase_and_P"/>
    <property type="match status" value="1"/>
</dbReference>
<dbReference type="Gene3D" id="3.40.50.1000">
    <property type="entry name" value="HAD superfamily/HAD-like"/>
    <property type="match status" value="1"/>
</dbReference>
<evidence type="ECO:0000313" key="1">
    <source>
        <dbReference type="EMBL" id="RPF58253.1"/>
    </source>
</evidence>
<dbReference type="OrthoDB" id="9810101at2"/>
<dbReference type="PANTHER" id="PTHR10000">
    <property type="entry name" value="PHOSPHOSERINE PHOSPHATASE"/>
    <property type="match status" value="1"/>
</dbReference>
<dbReference type="RefSeq" id="WP_123807683.1">
    <property type="nucleotide sequence ID" value="NZ_RKRK01000002.1"/>
</dbReference>
<dbReference type="AlphaFoldDB" id="A0A3N5BKN6"/>
<dbReference type="Proteomes" id="UP000277108">
    <property type="component" value="Unassembled WGS sequence"/>
</dbReference>
<reference evidence="1 2" key="1">
    <citation type="submission" date="2018-11" db="EMBL/GenBank/DDBJ databases">
        <title>Genomic Encyclopedia of Type Strains, Phase IV (KMG-IV): sequencing the most valuable type-strain genomes for metagenomic binning, comparative biology and taxonomic classification.</title>
        <authorList>
            <person name="Goeker M."/>
        </authorList>
    </citation>
    <scope>NUCLEOTIDE SEQUENCE [LARGE SCALE GENOMIC DNA]</scope>
    <source>
        <strain evidence="1 2">DSM 29158</strain>
    </source>
</reference>
<gene>
    <name evidence="1" type="ORF">EDD62_0897</name>
</gene>
<dbReference type="EMBL" id="RKRK01000002">
    <property type="protein sequence ID" value="RPF58253.1"/>
    <property type="molecule type" value="Genomic_DNA"/>
</dbReference>
<dbReference type="SFLD" id="SFLDG01144">
    <property type="entry name" value="C2.B.4:_PGP_Like"/>
    <property type="match status" value="1"/>
</dbReference>
<dbReference type="InterPro" id="IPR006379">
    <property type="entry name" value="HAD-SF_hydro_IIB"/>
</dbReference>
<dbReference type="InterPro" id="IPR036412">
    <property type="entry name" value="HAD-like_sf"/>
</dbReference>
<organism evidence="1 2">
    <name type="scientific">Abyssicoccus albus</name>
    <dbReference type="NCBI Taxonomy" id="1817405"/>
    <lineage>
        <taxon>Bacteria</taxon>
        <taxon>Bacillati</taxon>
        <taxon>Bacillota</taxon>
        <taxon>Bacilli</taxon>
        <taxon>Bacillales</taxon>
        <taxon>Abyssicoccaceae</taxon>
    </lineage>
</organism>
<dbReference type="Pfam" id="PF08282">
    <property type="entry name" value="Hydrolase_3"/>
    <property type="match status" value="1"/>
</dbReference>
<keyword evidence="2" id="KW-1185">Reference proteome</keyword>
<dbReference type="SFLD" id="SFLDS00003">
    <property type="entry name" value="Haloacid_Dehalogenase"/>
    <property type="match status" value="1"/>
</dbReference>
<evidence type="ECO:0000313" key="2">
    <source>
        <dbReference type="Proteomes" id="UP000277108"/>
    </source>
</evidence>
<proteinExistence type="predicted"/>
<sequence length="325" mass="37400">MRYKMICLDVDGTIYNEEKVASEATIATIKQLQHAGYKVVIATGRAPFFIEPLLERLGIDSFICLNGQLVKIDGQYIRKVPVPHDALEAIRARSIEHGHPMVFFSDETYKTTSLHDYVIDSLSTLKITLPEEDESFYESHDIYQALLFHRAEEDHLYDDVLTEVKQYRWHEVSRDIVPKEGSKFEGIKAACDYLGITTDEVIAFGDGPNDIEMLSNVGLGVAMGNALDEVKACSDYVTKSVDDEGITYAVRDLDLLMMSKYSQQTYEYIQEIKSHHVKFIEIHDERFFKLYNAQNDKIDVVEIDDQYFEEMIQYLLEAKIQYTKL</sequence>
<dbReference type="PROSITE" id="PS01229">
    <property type="entry name" value="COF_2"/>
    <property type="match status" value="1"/>
</dbReference>
<dbReference type="GO" id="GO:0005829">
    <property type="term" value="C:cytosol"/>
    <property type="evidence" value="ECO:0007669"/>
    <property type="project" value="TreeGrafter"/>
</dbReference>
<dbReference type="GO" id="GO:0016791">
    <property type="term" value="F:phosphatase activity"/>
    <property type="evidence" value="ECO:0007669"/>
    <property type="project" value="TreeGrafter"/>
</dbReference>
<dbReference type="NCBIfam" id="TIGR01484">
    <property type="entry name" value="HAD-SF-IIB"/>
    <property type="match status" value="1"/>
</dbReference>
<name>A0A3N5BKN6_9BACL</name>
<dbReference type="NCBIfam" id="TIGR00099">
    <property type="entry name" value="Cof-subfamily"/>
    <property type="match status" value="1"/>
</dbReference>